<keyword evidence="3" id="KW-1185">Reference proteome</keyword>
<evidence type="ECO:0000313" key="3">
    <source>
        <dbReference type="Proteomes" id="UP001454036"/>
    </source>
</evidence>
<accession>A0AAV3QFH7</accession>
<evidence type="ECO:0000313" key="2">
    <source>
        <dbReference type="EMBL" id="GAA0161951.1"/>
    </source>
</evidence>
<organism evidence="2 3">
    <name type="scientific">Lithospermum erythrorhizon</name>
    <name type="common">Purple gromwell</name>
    <name type="synonym">Lithospermum officinale var. erythrorhizon</name>
    <dbReference type="NCBI Taxonomy" id="34254"/>
    <lineage>
        <taxon>Eukaryota</taxon>
        <taxon>Viridiplantae</taxon>
        <taxon>Streptophyta</taxon>
        <taxon>Embryophyta</taxon>
        <taxon>Tracheophyta</taxon>
        <taxon>Spermatophyta</taxon>
        <taxon>Magnoliopsida</taxon>
        <taxon>eudicotyledons</taxon>
        <taxon>Gunneridae</taxon>
        <taxon>Pentapetalae</taxon>
        <taxon>asterids</taxon>
        <taxon>lamiids</taxon>
        <taxon>Boraginales</taxon>
        <taxon>Boraginaceae</taxon>
        <taxon>Boraginoideae</taxon>
        <taxon>Lithospermeae</taxon>
        <taxon>Lithospermum</taxon>
    </lineage>
</organism>
<keyword evidence="1" id="KW-1133">Transmembrane helix</keyword>
<dbReference type="AlphaFoldDB" id="A0AAV3QFH7"/>
<protein>
    <submittedName>
        <fullName evidence="2">Uncharacterized protein</fullName>
    </submittedName>
</protein>
<evidence type="ECO:0000256" key="1">
    <source>
        <dbReference type="SAM" id="Phobius"/>
    </source>
</evidence>
<reference evidence="2 3" key="1">
    <citation type="submission" date="2024-01" db="EMBL/GenBank/DDBJ databases">
        <title>The complete chloroplast genome sequence of Lithospermum erythrorhizon: insights into the phylogenetic relationship among Boraginaceae species and the maternal lineages of purple gromwells.</title>
        <authorList>
            <person name="Okada T."/>
            <person name="Watanabe K."/>
        </authorList>
    </citation>
    <scope>NUCLEOTIDE SEQUENCE [LARGE SCALE GENOMIC DNA]</scope>
</reference>
<keyword evidence="1" id="KW-0472">Membrane</keyword>
<proteinExistence type="predicted"/>
<keyword evidence="1" id="KW-0812">Transmembrane</keyword>
<comment type="caution">
    <text evidence="2">The sequence shown here is derived from an EMBL/GenBank/DDBJ whole genome shotgun (WGS) entry which is preliminary data.</text>
</comment>
<name>A0AAV3QFH7_LITER</name>
<sequence>MGAVLWFSAMVGNSIRWSCRRGYLVLGGIALFLNIANYLDEMKQIVIRNGKEGVEAVFSWSKEYHRMI</sequence>
<gene>
    <name evidence="2" type="ORF">LIER_43587</name>
</gene>
<dbReference type="Proteomes" id="UP001454036">
    <property type="component" value="Unassembled WGS sequence"/>
</dbReference>
<feature type="transmembrane region" description="Helical" evidence="1">
    <location>
        <begin position="20"/>
        <end position="39"/>
    </location>
</feature>
<dbReference type="EMBL" id="BAABME010036557">
    <property type="protein sequence ID" value="GAA0161951.1"/>
    <property type="molecule type" value="Genomic_DNA"/>
</dbReference>